<dbReference type="Pfam" id="PF01248">
    <property type="entry name" value="Ribosomal_L7Ae"/>
    <property type="match status" value="1"/>
</dbReference>
<dbReference type="RefSeq" id="WP_318751416.1">
    <property type="nucleotide sequence ID" value="NZ_CP132508.1"/>
</dbReference>
<evidence type="ECO:0000259" key="1">
    <source>
        <dbReference type="Pfam" id="PF01248"/>
    </source>
</evidence>
<proteinExistence type="predicted"/>
<accession>A0ABZ0QR74</accession>
<evidence type="ECO:0000313" key="2">
    <source>
        <dbReference type="EMBL" id="WPD20005.1"/>
    </source>
</evidence>
<protein>
    <submittedName>
        <fullName evidence="2">Ribosomal L7Ae/L30e/S12e/Gadd45 family protein</fullName>
    </submittedName>
</protein>
<dbReference type="SUPFAM" id="SSF55315">
    <property type="entry name" value="L30e-like"/>
    <property type="match status" value="1"/>
</dbReference>
<dbReference type="InterPro" id="IPR029064">
    <property type="entry name" value="Ribosomal_eL30-like_sf"/>
</dbReference>
<reference evidence="2 3" key="1">
    <citation type="submission" date="2023-08" db="EMBL/GenBank/DDBJ databases">
        <title>Genome sequence of Thermaerobacter compostii strain Ins1, a spore-forming filamentous bacterium isolated from a deep geothermal reservoir.</title>
        <authorList>
            <person name="Bregnard D."/>
            <person name="Gonzalez D."/>
            <person name="Junier P."/>
        </authorList>
    </citation>
    <scope>NUCLEOTIDE SEQUENCE [LARGE SCALE GENOMIC DNA]</scope>
    <source>
        <strain evidence="2 3">Ins1</strain>
    </source>
</reference>
<dbReference type="EMBL" id="CP132508">
    <property type="protein sequence ID" value="WPD20005.1"/>
    <property type="molecule type" value="Genomic_DNA"/>
</dbReference>
<dbReference type="Proteomes" id="UP001304683">
    <property type="component" value="Chromosome"/>
</dbReference>
<feature type="domain" description="Ribosomal protein eL8/eL30/eS12/Gadd45" evidence="1">
    <location>
        <begin position="12"/>
        <end position="95"/>
    </location>
</feature>
<name>A0ABZ0QR74_9FIRM</name>
<sequence length="125" mass="12871">MPVAVKGDPMGLLGLARRAGQLAAGDHAVRFALQRGRAALVLVAEDAGAACRRRFAHLTSREAVPMVVWGRKAELGAALGRSQCAVLAVTDKGLAAALRERLPAGTGGTGAEFGGEPFVAKHPHL</sequence>
<organism evidence="2 3">
    <name type="scientific">Thermaerobacter composti</name>
    <dbReference type="NCBI Taxonomy" id="554949"/>
    <lineage>
        <taxon>Bacteria</taxon>
        <taxon>Bacillati</taxon>
        <taxon>Bacillota</taxon>
        <taxon>Clostridia</taxon>
        <taxon>Eubacteriales</taxon>
        <taxon>Clostridiales Family XVII. Incertae Sedis</taxon>
        <taxon>Thermaerobacter</taxon>
    </lineage>
</organism>
<evidence type="ECO:0000313" key="3">
    <source>
        <dbReference type="Proteomes" id="UP001304683"/>
    </source>
</evidence>
<gene>
    <name evidence="2" type="ORF">Q5761_05000</name>
</gene>
<keyword evidence="3" id="KW-1185">Reference proteome</keyword>
<dbReference type="Gene3D" id="3.30.1330.30">
    <property type="match status" value="1"/>
</dbReference>
<dbReference type="InterPro" id="IPR004038">
    <property type="entry name" value="Ribosomal_eL8/eL30/eS12/Gad45"/>
</dbReference>